<comment type="caution">
    <text evidence="6">The sequence shown here is derived from an EMBL/GenBank/DDBJ whole genome shotgun (WGS) entry which is preliminary data.</text>
</comment>
<feature type="transmembrane region" description="Helical" evidence="5">
    <location>
        <begin position="248"/>
        <end position="269"/>
    </location>
</feature>
<feature type="transmembrane region" description="Helical" evidence="5">
    <location>
        <begin position="207"/>
        <end position="228"/>
    </location>
</feature>
<keyword evidence="4 5" id="KW-0472">Membrane</keyword>
<proteinExistence type="predicted"/>
<feature type="transmembrane region" description="Helical" evidence="5">
    <location>
        <begin position="175"/>
        <end position="195"/>
    </location>
</feature>
<feature type="transmembrane region" description="Helical" evidence="5">
    <location>
        <begin position="40"/>
        <end position="60"/>
    </location>
</feature>
<reference evidence="6 7" key="1">
    <citation type="submission" date="2017-02" db="EMBL/GenBank/DDBJ databases">
        <title>Legionella quilivanii strain from human: case report and whole genome sequencing analysis.</title>
        <authorList>
            <person name="Lalancette C."/>
            <person name="Leduc J.-M."/>
            <person name="Levesque S."/>
            <person name="Fournier E."/>
            <person name="Saoud J."/>
            <person name="Faucher S.P."/>
            <person name="Bernard K."/>
            <person name="Martineau C."/>
            <person name="Longtin J."/>
        </authorList>
    </citation>
    <scope>NUCLEOTIDE SEQUENCE [LARGE SCALE GENOMIC DNA]</scope>
    <source>
        <strain evidence="6 7">ID143958</strain>
    </source>
</reference>
<accession>A0A364LFD3</accession>
<dbReference type="InterPro" id="IPR007688">
    <property type="entry name" value="Conjugal_tfr_TrbL/VirB6"/>
</dbReference>
<organism evidence="6 7">
    <name type="scientific">Legionella quinlivanii</name>
    <dbReference type="NCBI Taxonomy" id="45073"/>
    <lineage>
        <taxon>Bacteria</taxon>
        <taxon>Pseudomonadati</taxon>
        <taxon>Pseudomonadota</taxon>
        <taxon>Gammaproteobacteria</taxon>
        <taxon>Legionellales</taxon>
        <taxon>Legionellaceae</taxon>
        <taxon>Legionella</taxon>
    </lineage>
</organism>
<dbReference type="GO" id="GO:0030255">
    <property type="term" value="P:protein secretion by the type IV secretion system"/>
    <property type="evidence" value="ECO:0007669"/>
    <property type="project" value="InterPro"/>
</dbReference>
<feature type="transmembrane region" description="Helical" evidence="5">
    <location>
        <begin position="72"/>
        <end position="96"/>
    </location>
</feature>
<dbReference type="AlphaFoldDB" id="A0A364LFD3"/>
<evidence type="ECO:0000256" key="5">
    <source>
        <dbReference type="SAM" id="Phobius"/>
    </source>
</evidence>
<feature type="transmembrane region" description="Helical" evidence="5">
    <location>
        <begin position="146"/>
        <end position="168"/>
    </location>
</feature>
<sequence length="339" mass="36269">MVSPTYANIIGQLTGQIDEISKTFVVNGYQALASHLEKPLAGACVLALVLMGFGIMMGFIRMPSKDLMKLALRMGGIYLFAMSWGFFSEYFVGLFVDGASELGGVLMKANLSGLSVDGVNSGLQSVLNEVVRVGAWTWDKASFKHWSPIFVALMIYLSGIAVIGLALFELIIAKLMLAVCLSTAPIFILFTLFDFTKSLFERWIGTLAGFSLVLVFVSSVASFCMRLIHWSVYGHYANHALDIGLSDWIPILLVAAFCVMALLEVTAIAKSIGASCSTSNGTAMLGGFIGGAIGASQKAKEAGSQSQETLKQLVPASAKSPVQVYQASRAPLNLQSFRG</sequence>
<dbReference type="GO" id="GO:0016020">
    <property type="term" value="C:membrane"/>
    <property type="evidence" value="ECO:0007669"/>
    <property type="project" value="UniProtKB-SubCell"/>
</dbReference>
<protein>
    <submittedName>
        <fullName evidence="6">Legionella vir-like protein LvhB6</fullName>
    </submittedName>
</protein>
<dbReference type="Pfam" id="PF04610">
    <property type="entry name" value="TrbL"/>
    <property type="match status" value="1"/>
</dbReference>
<keyword evidence="3 5" id="KW-1133">Transmembrane helix</keyword>
<gene>
    <name evidence="6" type="ORF">B1207_15250</name>
</gene>
<dbReference type="EMBL" id="MVJN01000015">
    <property type="protein sequence ID" value="RAP34637.1"/>
    <property type="molecule type" value="Genomic_DNA"/>
</dbReference>
<name>A0A364LFD3_9GAMM</name>
<evidence type="ECO:0000256" key="4">
    <source>
        <dbReference type="ARBA" id="ARBA00023136"/>
    </source>
</evidence>
<evidence type="ECO:0000313" key="7">
    <source>
        <dbReference type="Proteomes" id="UP000249458"/>
    </source>
</evidence>
<evidence type="ECO:0000256" key="2">
    <source>
        <dbReference type="ARBA" id="ARBA00022692"/>
    </source>
</evidence>
<keyword evidence="2 5" id="KW-0812">Transmembrane</keyword>
<dbReference type="RefSeq" id="WP_112220739.1">
    <property type="nucleotide sequence ID" value="NZ_MVJN01000015.1"/>
</dbReference>
<comment type="subcellular location">
    <subcellularLocation>
        <location evidence="1">Membrane</location>
        <topology evidence="1">Multi-pass membrane protein</topology>
    </subcellularLocation>
</comment>
<dbReference type="Proteomes" id="UP000249458">
    <property type="component" value="Unassembled WGS sequence"/>
</dbReference>
<evidence type="ECO:0000256" key="3">
    <source>
        <dbReference type="ARBA" id="ARBA00022989"/>
    </source>
</evidence>
<evidence type="ECO:0000313" key="6">
    <source>
        <dbReference type="EMBL" id="RAP34637.1"/>
    </source>
</evidence>
<evidence type="ECO:0000256" key="1">
    <source>
        <dbReference type="ARBA" id="ARBA00004141"/>
    </source>
</evidence>